<dbReference type="AlphaFoldDB" id="E6U7D0"/>
<accession>E6U7D0</accession>
<dbReference type="NCBIfam" id="NF006160">
    <property type="entry name" value="PRK08304.1"/>
    <property type="match status" value="1"/>
</dbReference>
<dbReference type="Proteomes" id="UP000001551">
    <property type="component" value="Chromosome"/>
</dbReference>
<dbReference type="NCBIfam" id="TIGR02845">
    <property type="entry name" value="spore_V_AD"/>
    <property type="match status" value="1"/>
</dbReference>
<dbReference type="InterPro" id="IPR010894">
    <property type="entry name" value="SpoVAD"/>
</dbReference>
<dbReference type="EMBL" id="CP002400">
    <property type="protein sequence ID" value="ADU25865.1"/>
    <property type="molecule type" value="Genomic_DNA"/>
</dbReference>
<gene>
    <name evidence="1" type="ordered locus">Ethha_0279</name>
</gene>
<dbReference type="GO" id="GO:0016746">
    <property type="term" value="F:acyltransferase activity"/>
    <property type="evidence" value="ECO:0007669"/>
    <property type="project" value="InterPro"/>
</dbReference>
<dbReference type="Gene3D" id="3.40.47.40">
    <property type="entry name" value="Stage V sporulation protein AD"/>
    <property type="match status" value="1"/>
</dbReference>
<dbReference type="InterPro" id="IPR038369">
    <property type="entry name" value="SpoVAD_sf"/>
</dbReference>
<reference evidence="1 2" key="1">
    <citation type="submission" date="2010-12" db="EMBL/GenBank/DDBJ databases">
        <title>Complete sequence of Ethanoligenens harbinense YUAN-3.</title>
        <authorList>
            <person name="Lucas S."/>
            <person name="Copeland A."/>
            <person name="Lapidus A."/>
            <person name="Cheng J.-F."/>
            <person name="Bruce D."/>
            <person name="Goodwin L."/>
            <person name="Pitluck S."/>
            <person name="Chertkov O."/>
            <person name="Misra M."/>
            <person name="Detter J.C."/>
            <person name="Han C."/>
            <person name="Tapia R."/>
            <person name="Land M."/>
            <person name="Hauser L."/>
            <person name="Jeffries C."/>
            <person name="Kyrpides N."/>
            <person name="Ivanova N."/>
            <person name="Mikhailova N."/>
            <person name="Wang A."/>
            <person name="Mouttaki H."/>
            <person name="He Z."/>
            <person name="Zhou J."/>
            <person name="Hemme C.L."/>
            <person name="Woyke T."/>
        </authorList>
    </citation>
    <scope>NUCLEOTIDE SEQUENCE [LARGE SCALE GENOMIC DNA]</scope>
    <source>
        <strain evidence="2">DSM 18485 / JCM 12961 / CGMCC 1.5033 / YUAN-3</strain>
    </source>
</reference>
<dbReference type="HOGENOM" id="CLU_048574_0_0_9"/>
<sequence length="337" mass="35814">MATRVGRYTIRLDQPPSVMGYASVVGKKEGEGPLADEFDQIEEDTTFGEKTWEKAESRLQNTTLNKALGKADITPGTVDIIFAGDLLNQCIGTSYGLREFGIPFAGLYGACSTMAESLAMAAVFVEGGFANVAAALTSSHFCSAERQYRLPLEYGGQRAPSAQWTVTGSGAVILGREGDGPYARELTFGRMVDLGIKDQSNMGAAMAPAAADTLQHYFDDTGVSPDRFDLIVTGDLGAVGSNLLRELLQKEGVTLGENYNDCGLMIYDRDRQDVHAGGSGCGCAASVLCSHILNNMKSGHLHEVLFMATGVLMSPLSVQQGQSIPSVAHAVHLSTSR</sequence>
<dbReference type="KEGG" id="eha:Ethha_0279"/>
<evidence type="ECO:0000313" key="2">
    <source>
        <dbReference type="Proteomes" id="UP000001551"/>
    </source>
</evidence>
<dbReference type="RefSeq" id="WP_013484246.1">
    <property type="nucleotide sequence ID" value="NC_014828.1"/>
</dbReference>
<dbReference type="PIRSF" id="PIRSF011570">
    <property type="entry name" value="SpoVAD"/>
    <property type="match status" value="1"/>
</dbReference>
<organism evidence="1 2">
    <name type="scientific">Ethanoligenens harbinense (strain DSM 18485 / JCM 12961 / CGMCC 1.5033 / YUAN-3)</name>
    <dbReference type="NCBI Taxonomy" id="663278"/>
    <lineage>
        <taxon>Bacteria</taxon>
        <taxon>Bacillati</taxon>
        <taxon>Bacillota</taxon>
        <taxon>Clostridia</taxon>
        <taxon>Eubacteriales</taxon>
        <taxon>Oscillospiraceae</taxon>
        <taxon>Ethanoligenens</taxon>
    </lineage>
</organism>
<evidence type="ECO:0000313" key="1">
    <source>
        <dbReference type="EMBL" id="ADU25865.1"/>
    </source>
</evidence>
<dbReference type="STRING" id="663278.Ethha_0279"/>
<dbReference type="InterPro" id="IPR016039">
    <property type="entry name" value="Thiolase-like"/>
</dbReference>
<keyword evidence="2" id="KW-1185">Reference proteome</keyword>
<dbReference type="SUPFAM" id="SSF53901">
    <property type="entry name" value="Thiolase-like"/>
    <property type="match status" value="1"/>
</dbReference>
<name>E6U7D0_ETHHY</name>
<protein>
    <submittedName>
        <fullName evidence="1">Stage V sporulation protein AD</fullName>
    </submittedName>
</protein>
<dbReference type="Pfam" id="PF07451">
    <property type="entry name" value="SpoVAD"/>
    <property type="match status" value="1"/>
</dbReference>
<dbReference type="eggNOG" id="COG0183">
    <property type="taxonomic scope" value="Bacteria"/>
</dbReference>
<proteinExistence type="predicted"/>